<sequence>MIKAFCIPLLLLVTFLYATSAVARNDPSGNEVNTEGKFANEGVTKPSLQGPNEDEKLIGFFHLKHKLKGYFHKKPIYYKPIPTRKPFHKPVIVEKPIPSVVEPEAFLKHKHYFFKKPIIPIVKPVYVPIYKPVPKVIPIYKPIPKAQTARFTRRRLDDYFFRLPSQGNHFYLHGLSFTFFLLYGLESRVFLRRPSKSSVS</sequence>
<evidence type="ECO:0000256" key="3">
    <source>
        <dbReference type="SAM" id="SignalP"/>
    </source>
</evidence>
<protein>
    <submittedName>
        <fullName evidence="4">Uncharacterized protein</fullName>
    </submittedName>
</protein>
<gene>
    <name evidence="4" type="ORF">KIW84_044903</name>
</gene>
<dbReference type="Gramene" id="Psat04G0490300-T1">
    <property type="protein sequence ID" value="KAI5421242.1"/>
    <property type="gene ID" value="KIW84_044903"/>
</dbReference>
<comment type="caution">
    <text evidence="4">The sequence shown here is derived from an EMBL/GenBank/DDBJ whole genome shotgun (WGS) entry which is preliminary data.</text>
</comment>
<name>A0A9D4XJC0_PEA</name>
<evidence type="ECO:0000256" key="1">
    <source>
        <dbReference type="SAM" id="MobiDB-lite"/>
    </source>
</evidence>
<proteinExistence type="predicted"/>
<accession>A0A9D4XJC0</accession>
<keyword evidence="3" id="KW-0732">Signal</keyword>
<evidence type="ECO:0000256" key="2">
    <source>
        <dbReference type="SAM" id="Phobius"/>
    </source>
</evidence>
<keyword evidence="5" id="KW-1185">Reference proteome</keyword>
<feature type="region of interest" description="Disordered" evidence="1">
    <location>
        <begin position="27"/>
        <end position="46"/>
    </location>
</feature>
<feature type="signal peptide" evidence="3">
    <location>
        <begin position="1"/>
        <end position="23"/>
    </location>
</feature>
<keyword evidence="2" id="KW-0472">Membrane</keyword>
<evidence type="ECO:0000313" key="4">
    <source>
        <dbReference type="EMBL" id="KAI5421242.1"/>
    </source>
</evidence>
<feature type="chain" id="PRO_5038713637" evidence="3">
    <location>
        <begin position="24"/>
        <end position="200"/>
    </location>
</feature>
<feature type="transmembrane region" description="Helical" evidence="2">
    <location>
        <begin position="170"/>
        <end position="191"/>
    </location>
</feature>
<organism evidence="4 5">
    <name type="scientific">Pisum sativum</name>
    <name type="common">Garden pea</name>
    <name type="synonym">Lathyrus oleraceus</name>
    <dbReference type="NCBI Taxonomy" id="3888"/>
    <lineage>
        <taxon>Eukaryota</taxon>
        <taxon>Viridiplantae</taxon>
        <taxon>Streptophyta</taxon>
        <taxon>Embryophyta</taxon>
        <taxon>Tracheophyta</taxon>
        <taxon>Spermatophyta</taxon>
        <taxon>Magnoliopsida</taxon>
        <taxon>eudicotyledons</taxon>
        <taxon>Gunneridae</taxon>
        <taxon>Pentapetalae</taxon>
        <taxon>rosids</taxon>
        <taxon>fabids</taxon>
        <taxon>Fabales</taxon>
        <taxon>Fabaceae</taxon>
        <taxon>Papilionoideae</taxon>
        <taxon>50 kb inversion clade</taxon>
        <taxon>NPAAA clade</taxon>
        <taxon>Hologalegina</taxon>
        <taxon>IRL clade</taxon>
        <taxon>Fabeae</taxon>
        <taxon>Lathyrus</taxon>
    </lineage>
</organism>
<keyword evidence="2" id="KW-0812">Transmembrane</keyword>
<keyword evidence="2" id="KW-1133">Transmembrane helix</keyword>
<dbReference type="EMBL" id="JAMSHJ010000004">
    <property type="protein sequence ID" value="KAI5421242.1"/>
    <property type="molecule type" value="Genomic_DNA"/>
</dbReference>
<reference evidence="4 5" key="1">
    <citation type="journal article" date="2022" name="Nat. Genet.">
        <title>Improved pea reference genome and pan-genome highlight genomic features and evolutionary characteristics.</title>
        <authorList>
            <person name="Yang T."/>
            <person name="Liu R."/>
            <person name="Luo Y."/>
            <person name="Hu S."/>
            <person name="Wang D."/>
            <person name="Wang C."/>
            <person name="Pandey M.K."/>
            <person name="Ge S."/>
            <person name="Xu Q."/>
            <person name="Li N."/>
            <person name="Li G."/>
            <person name="Huang Y."/>
            <person name="Saxena R.K."/>
            <person name="Ji Y."/>
            <person name="Li M."/>
            <person name="Yan X."/>
            <person name="He Y."/>
            <person name="Liu Y."/>
            <person name="Wang X."/>
            <person name="Xiang C."/>
            <person name="Varshney R.K."/>
            <person name="Ding H."/>
            <person name="Gao S."/>
            <person name="Zong X."/>
        </authorList>
    </citation>
    <scope>NUCLEOTIDE SEQUENCE [LARGE SCALE GENOMIC DNA]</scope>
    <source>
        <strain evidence="4 5">cv. Zhongwan 6</strain>
    </source>
</reference>
<dbReference type="AlphaFoldDB" id="A0A9D4XJC0"/>
<evidence type="ECO:0000313" key="5">
    <source>
        <dbReference type="Proteomes" id="UP001058974"/>
    </source>
</evidence>
<dbReference type="Proteomes" id="UP001058974">
    <property type="component" value="Chromosome 4"/>
</dbReference>